<organism evidence="1 2">
    <name type="scientific">Gardnerella vaginalis</name>
    <dbReference type="NCBI Taxonomy" id="2702"/>
    <lineage>
        <taxon>Bacteria</taxon>
        <taxon>Bacillati</taxon>
        <taxon>Actinomycetota</taxon>
        <taxon>Actinomycetes</taxon>
        <taxon>Bifidobacteriales</taxon>
        <taxon>Bifidobacteriaceae</taxon>
        <taxon>Gardnerella</taxon>
    </lineage>
</organism>
<dbReference type="EMBL" id="NNRU01000005">
    <property type="protein sequence ID" value="RFT28038.1"/>
    <property type="molecule type" value="Genomic_DNA"/>
</dbReference>
<evidence type="ECO:0000313" key="1">
    <source>
        <dbReference type="EMBL" id="RFT28038.1"/>
    </source>
</evidence>
<accession>A0A2I1PPC6</accession>
<gene>
    <name evidence="1" type="ORF">CG405_06085</name>
</gene>
<evidence type="ECO:0000313" key="2">
    <source>
        <dbReference type="Proteomes" id="UP000258379"/>
    </source>
</evidence>
<protein>
    <submittedName>
        <fullName evidence="1">Uncharacterized protein</fullName>
    </submittedName>
</protein>
<dbReference type="AlphaFoldDB" id="A0A2I1PPC6"/>
<reference evidence="1 2" key="1">
    <citation type="submission" date="2017-07" db="EMBL/GenBank/DDBJ databases">
        <title>A comparative genomics approach to explaining the enigmatic role of Gardnerella vaginalis in the vaginal microbiome.</title>
        <authorList>
            <person name="Vancuren S.J."/>
            <person name="Hill J.E."/>
        </authorList>
    </citation>
    <scope>NUCLEOTIDE SEQUENCE [LARGE SCALE GENOMIC DNA]</scope>
    <source>
        <strain evidence="1 2">WP023</strain>
    </source>
</reference>
<dbReference type="Proteomes" id="UP000258379">
    <property type="component" value="Unassembled WGS sequence"/>
</dbReference>
<comment type="caution">
    <text evidence="1">The sequence shown here is derived from an EMBL/GenBank/DDBJ whole genome shotgun (WGS) entry which is preliminary data.</text>
</comment>
<name>A0A2I1PPC6_GARVA</name>
<sequence>MTNIICNACLILLKNMYLKLFYVLLYAFQTVLKISDHLGSHSATPHKLKCALRGKLYEHYVKNSNISTLKTLKELLLSNNYHINT</sequence>
<proteinExistence type="predicted"/>